<dbReference type="AlphaFoldDB" id="A0A7R9M322"/>
<dbReference type="FunFam" id="3.40.50.300:FF:001447">
    <property type="entry name" value="Ras-related protein Rab-1B"/>
    <property type="match status" value="1"/>
</dbReference>
<dbReference type="EMBL" id="OC911685">
    <property type="protein sequence ID" value="CAD7651350.1"/>
    <property type="molecule type" value="Genomic_DNA"/>
</dbReference>
<evidence type="ECO:0000256" key="2">
    <source>
        <dbReference type="ARBA" id="ARBA00022741"/>
    </source>
</evidence>
<dbReference type="InterPro" id="IPR027417">
    <property type="entry name" value="P-loop_NTPase"/>
</dbReference>
<dbReference type="SMART" id="SM00175">
    <property type="entry name" value="RAB"/>
    <property type="match status" value="1"/>
</dbReference>
<dbReference type="OrthoDB" id="25896at2759"/>
<dbReference type="InterPro" id="IPR005225">
    <property type="entry name" value="Small_GTP-bd"/>
</dbReference>
<feature type="non-terminal residue" evidence="3">
    <location>
        <position position="127"/>
    </location>
</feature>
<dbReference type="PROSITE" id="PS51421">
    <property type="entry name" value="RAS"/>
    <property type="match status" value="1"/>
</dbReference>
<organism evidence="3">
    <name type="scientific">Medioppia subpectinata</name>
    <dbReference type="NCBI Taxonomy" id="1979941"/>
    <lineage>
        <taxon>Eukaryota</taxon>
        <taxon>Metazoa</taxon>
        <taxon>Ecdysozoa</taxon>
        <taxon>Arthropoda</taxon>
        <taxon>Chelicerata</taxon>
        <taxon>Arachnida</taxon>
        <taxon>Acari</taxon>
        <taxon>Acariformes</taxon>
        <taxon>Sarcoptiformes</taxon>
        <taxon>Oribatida</taxon>
        <taxon>Brachypylina</taxon>
        <taxon>Oppioidea</taxon>
        <taxon>Oppiidae</taxon>
        <taxon>Medioppia</taxon>
    </lineage>
</organism>
<dbReference type="GO" id="GO:0003924">
    <property type="term" value="F:GTPase activity"/>
    <property type="evidence" value="ECO:0007669"/>
    <property type="project" value="InterPro"/>
</dbReference>
<dbReference type="Gene3D" id="3.40.50.300">
    <property type="entry name" value="P-loop containing nucleotide triphosphate hydrolases"/>
    <property type="match status" value="1"/>
</dbReference>
<dbReference type="InterPro" id="IPR001806">
    <property type="entry name" value="Small_GTPase"/>
</dbReference>
<evidence type="ECO:0000313" key="3">
    <source>
        <dbReference type="EMBL" id="CAD7651350.1"/>
    </source>
</evidence>
<dbReference type="SMART" id="SM00173">
    <property type="entry name" value="RAS"/>
    <property type="match status" value="1"/>
</dbReference>
<name>A0A7R9M322_9ACAR</name>
<evidence type="ECO:0008006" key="5">
    <source>
        <dbReference type="Google" id="ProtNLM"/>
    </source>
</evidence>
<dbReference type="SMART" id="SM00174">
    <property type="entry name" value="RHO"/>
    <property type="match status" value="1"/>
</dbReference>
<dbReference type="SUPFAM" id="SSF52540">
    <property type="entry name" value="P-loop containing nucleoside triphosphate hydrolases"/>
    <property type="match status" value="1"/>
</dbReference>
<dbReference type="EMBL" id="CAJPIZ010057110">
    <property type="protein sequence ID" value="CAG2123370.1"/>
    <property type="molecule type" value="Genomic_DNA"/>
</dbReference>
<dbReference type="PRINTS" id="PR00449">
    <property type="entry name" value="RASTRNSFRMNG"/>
</dbReference>
<proteinExistence type="inferred from homology"/>
<protein>
    <recommendedName>
        <fullName evidence="5">Rab5</fullName>
    </recommendedName>
</protein>
<dbReference type="Proteomes" id="UP000759131">
    <property type="component" value="Unassembled WGS sequence"/>
</dbReference>
<keyword evidence="2" id="KW-0547">Nucleotide-binding</keyword>
<comment type="similarity">
    <text evidence="1">Belongs to the small GTPase superfamily. Rab family.</text>
</comment>
<dbReference type="PROSITE" id="PS51419">
    <property type="entry name" value="RAB"/>
    <property type="match status" value="1"/>
</dbReference>
<reference evidence="3" key="1">
    <citation type="submission" date="2020-11" db="EMBL/GenBank/DDBJ databases">
        <authorList>
            <person name="Tran Van P."/>
        </authorList>
    </citation>
    <scope>NUCLEOTIDE SEQUENCE</scope>
</reference>
<dbReference type="NCBIfam" id="TIGR00231">
    <property type="entry name" value="small_GTP"/>
    <property type="match status" value="1"/>
</dbReference>
<sequence>IYVNAMSESDAKNPTFKLVFIGDSGVGKTSLVERTVRNCFNESTDSTIGAAFQRYALKANDNITVTYNIWDTAGQERYRSLGPIYYRGSDAAILVYDITNSASFENIEFWIYSLKSVLGSHIVMALV</sequence>
<gene>
    <name evidence="3" type="ORF">OSB1V03_LOCUS23315</name>
</gene>
<feature type="non-terminal residue" evidence="3">
    <location>
        <position position="1"/>
    </location>
</feature>
<dbReference type="Pfam" id="PF00071">
    <property type="entry name" value="Ras"/>
    <property type="match status" value="1"/>
</dbReference>
<keyword evidence="4" id="KW-1185">Reference proteome</keyword>
<dbReference type="PANTHER" id="PTHR47978">
    <property type="match status" value="1"/>
</dbReference>
<evidence type="ECO:0000313" key="4">
    <source>
        <dbReference type="Proteomes" id="UP000759131"/>
    </source>
</evidence>
<accession>A0A7R9M322</accession>
<evidence type="ECO:0000256" key="1">
    <source>
        <dbReference type="ARBA" id="ARBA00006270"/>
    </source>
</evidence>
<dbReference type="GO" id="GO:0005525">
    <property type="term" value="F:GTP binding"/>
    <property type="evidence" value="ECO:0007669"/>
    <property type="project" value="InterPro"/>
</dbReference>